<dbReference type="SUPFAM" id="SSF51735">
    <property type="entry name" value="NAD(P)-binding Rossmann-fold domains"/>
    <property type="match status" value="1"/>
</dbReference>
<evidence type="ECO:0000313" key="4">
    <source>
        <dbReference type="EMBL" id="GAA4093574.1"/>
    </source>
</evidence>
<reference evidence="5" key="1">
    <citation type="journal article" date="2019" name="Int. J. Syst. Evol. Microbiol.">
        <title>The Global Catalogue of Microorganisms (GCM) 10K type strain sequencing project: providing services to taxonomists for standard genome sequencing and annotation.</title>
        <authorList>
            <consortium name="The Broad Institute Genomics Platform"/>
            <consortium name="The Broad Institute Genome Sequencing Center for Infectious Disease"/>
            <person name="Wu L."/>
            <person name="Ma J."/>
        </authorList>
    </citation>
    <scope>NUCLEOTIDE SEQUENCE [LARGE SCALE GENOMIC DNA]</scope>
    <source>
        <strain evidence="5">JCM 17085</strain>
    </source>
</reference>
<feature type="domain" description="Enoyl reductase (ER)" evidence="3">
    <location>
        <begin position="10"/>
        <end position="324"/>
    </location>
</feature>
<evidence type="ECO:0000256" key="1">
    <source>
        <dbReference type="ARBA" id="ARBA00022857"/>
    </source>
</evidence>
<dbReference type="PANTHER" id="PTHR48106:SF8">
    <property type="entry name" value="OS02G0805600 PROTEIN"/>
    <property type="match status" value="1"/>
</dbReference>
<evidence type="ECO:0000259" key="3">
    <source>
        <dbReference type="SMART" id="SM00829"/>
    </source>
</evidence>
<dbReference type="Gene3D" id="3.40.50.720">
    <property type="entry name" value="NAD(P)-binding Rossmann-like Domain"/>
    <property type="match status" value="1"/>
</dbReference>
<sequence length="328" mass="35231">MKAIVITQPGAPDVLQIAERPIPHYGPDEVLVKVTAAGINRPDIFQRKGNYPPPPGAPQDIPGLEIAGTIVEAGNNVKRWKVGDKVCALVTGGGYAEFCNVPESQCLPVPKGLNFVEAASLPETFFTVWSNVFDRGKLQPGESLLIHGGSSGIGATATQMAKALGSKVYVTAGSDEKCVFCKSQGADEVINYRTQDFVIEIDRMTGEKGVDVILDMVGGSYTQRNLKVLAEEGRLVMINTMEGKNVEIDLSIVMLKRLHITGSTLRPRSVEFKAAIADSLEKNIWPLLASGKIKPVVNAVFPAHRAADAHILMESSGHTGKIVLSFDL</sequence>
<evidence type="ECO:0000256" key="2">
    <source>
        <dbReference type="ARBA" id="ARBA00023002"/>
    </source>
</evidence>
<dbReference type="CDD" id="cd05276">
    <property type="entry name" value="p53_inducible_oxidoreductase"/>
    <property type="match status" value="1"/>
</dbReference>
<evidence type="ECO:0000313" key="5">
    <source>
        <dbReference type="Proteomes" id="UP001500841"/>
    </source>
</evidence>
<dbReference type="InterPro" id="IPR013154">
    <property type="entry name" value="ADH-like_N"/>
</dbReference>
<protein>
    <submittedName>
        <fullName evidence="4">NAD(P)H-quinone oxidoreductase</fullName>
    </submittedName>
</protein>
<dbReference type="Pfam" id="PF08240">
    <property type="entry name" value="ADH_N"/>
    <property type="match status" value="1"/>
</dbReference>
<comment type="caution">
    <text evidence="4">The sequence shown here is derived from an EMBL/GenBank/DDBJ whole genome shotgun (WGS) entry which is preliminary data.</text>
</comment>
<dbReference type="Proteomes" id="UP001500841">
    <property type="component" value="Unassembled WGS sequence"/>
</dbReference>
<keyword evidence="1" id="KW-0521">NADP</keyword>
<dbReference type="InterPro" id="IPR013149">
    <property type="entry name" value="ADH-like_C"/>
</dbReference>
<dbReference type="InterPro" id="IPR020843">
    <property type="entry name" value="ER"/>
</dbReference>
<dbReference type="InterPro" id="IPR014189">
    <property type="entry name" value="Quinone_OxRdtase_PIG3"/>
</dbReference>
<dbReference type="InterPro" id="IPR011032">
    <property type="entry name" value="GroES-like_sf"/>
</dbReference>
<name>A0ABP7WP95_9SPHI</name>
<dbReference type="Gene3D" id="3.90.180.10">
    <property type="entry name" value="Medium-chain alcohol dehydrogenases, catalytic domain"/>
    <property type="match status" value="1"/>
</dbReference>
<gene>
    <name evidence="4" type="ORF">GCM10022392_15090</name>
</gene>
<dbReference type="InterPro" id="IPR036291">
    <property type="entry name" value="NAD(P)-bd_dom_sf"/>
</dbReference>
<organism evidence="4 5">
    <name type="scientific">Mucilaginibacter panaciglaebae</name>
    <dbReference type="NCBI Taxonomy" id="502331"/>
    <lineage>
        <taxon>Bacteria</taxon>
        <taxon>Pseudomonadati</taxon>
        <taxon>Bacteroidota</taxon>
        <taxon>Sphingobacteriia</taxon>
        <taxon>Sphingobacteriales</taxon>
        <taxon>Sphingobacteriaceae</taxon>
        <taxon>Mucilaginibacter</taxon>
    </lineage>
</organism>
<dbReference type="SMART" id="SM00829">
    <property type="entry name" value="PKS_ER"/>
    <property type="match status" value="1"/>
</dbReference>
<keyword evidence="5" id="KW-1185">Reference proteome</keyword>
<proteinExistence type="predicted"/>
<dbReference type="NCBIfam" id="TIGR02824">
    <property type="entry name" value="quinone_pig3"/>
    <property type="match status" value="1"/>
</dbReference>
<dbReference type="EMBL" id="BAABCV010000004">
    <property type="protein sequence ID" value="GAA4093574.1"/>
    <property type="molecule type" value="Genomic_DNA"/>
</dbReference>
<dbReference type="SUPFAM" id="SSF50129">
    <property type="entry name" value="GroES-like"/>
    <property type="match status" value="1"/>
</dbReference>
<accession>A0ABP7WP95</accession>
<dbReference type="RefSeq" id="WP_345102446.1">
    <property type="nucleotide sequence ID" value="NZ_BAABCV010000004.1"/>
</dbReference>
<keyword evidence="2" id="KW-0560">Oxidoreductase</keyword>
<dbReference type="PANTHER" id="PTHR48106">
    <property type="entry name" value="QUINONE OXIDOREDUCTASE PIG3-RELATED"/>
    <property type="match status" value="1"/>
</dbReference>
<dbReference type="Pfam" id="PF00107">
    <property type="entry name" value="ADH_zinc_N"/>
    <property type="match status" value="1"/>
</dbReference>